<comment type="caution">
    <text evidence="1">The sequence shown here is derived from an EMBL/GenBank/DDBJ whole genome shotgun (WGS) entry which is preliminary data.</text>
</comment>
<dbReference type="OrthoDB" id="10382379at2759"/>
<gene>
    <name evidence="1" type="ORF">H5410_061357</name>
</gene>
<sequence length="85" mass="9818">MGQKQMIIEIATLCHQLEASEEREAFLRNNLGDHQVWLNNCHENMGRAKQVVEQAWAIVPHLPKVLLNLYETLGGQRKPQEDNEN</sequence>
<reference evidence="1 2" key="1">
    <citation type="submission" date="2020-09" db="EMBL/GenBank/DDBJ databases">
        <title>De no assembly of potato wild relative species, Solanum commersonii.</title>
        <authorList>
            <person name="Cho K."/>
        </authorList>
    </citation>
    <scope>NUCLEOTIDE SEQUENCE [LARGE SCALE GENOMIC DNA]</scope>
    <source>
        <strain evidence="1">LZ3.2</strain>
        <tissue evidence="1">Leaf</tissue>
    </source>
</reference>
<dbReference type="AlphaFoldDB" id="A0A9J5W8D5"/>
<dbReference type="Proteomes" id="UP000824120">
    <property type="component" value="Chromosome 12"/>
</dbReference>
<protein>
    <submittedName>
        <fullName evidence="1">Uncharacterized protein</fullName>
    </submittedName>
</protein>
<dbReference type="EMBL" id="JACXVP010000012">
    <property type="protein sequence ID" value="KAG5571591.1"/>
    <property type="molecule type" value="Genomic_DNA"/>
</dbReference>
<evidence type="ECO:0000313" key="2">
    <source>
        <dbReference type="Proteomes" id="UP000824120"/>
    </source>
</evidence>
<evidence type="ECO:0000313" key="1">
    <source>
        <dbReference type="EMBL" id="KAG5571591.1"/>
    </source>
</evidence>
<organism evidence="1 2">
    <name type="scientific">Solanum commersonii</name>
    <name type="common">Commerson's wild potato</name>
    <name type="synonym">Commerson's nightshade</name>
    <dbReference type="NCBI Taxonomy" id="4109"/>
    <lineage>
        <taxon>Eukaryota</taxon>
        <taxon>Viridiplantae</taxon>
        <taxon>Streptophyta</taxon>
        <taxon>Embryophyta</taxon>
        <taxon>Tracheophyta</taxon>
        <taxon>Spermatophyta</taxon>
        <taxon>Magnoliopsida</taxon>
        <taxon>eudicotyledons</taxon>
        <taxon>Gunneridae</taxon>
        <taxon>Pentapetalae</taxon>
        <taxon>asterids</taxon>
        <taxon>lamiids</taxon>
        <taxon>Solanales</taxon>
        <taxon>Solanaceae</taxon>
        <taxon>Solanoideae</taxon>
        <taxon>Solaneae</taxon>
        <taxon>Solanum</taxon>
    </lineage>
</organism>
<proteinExistence type="predicted"/>
<accession>A0A9J5W8D5</accession>
<name>A0A9J5W8D5_SOLCO</name>
<keyword evidence="2" id="KW-1185">Reference proteome</keyword>